<name>A0A8S0ZDL4_ARCPL</name>
<dbReference type="PRINTS" id="PR00633">
    <property type="entry name" value="RCCNDNSATION"/>
</dbReference>
<dbReference type="Gene3D" id="2.130.10.30">
    <property type="entry name" value="Regulator of chromosome condensation 1/beta-lactamase-inhibitor protein II"/>
    <property type="match status" value="2"/>
</dbReference>
<feature type="repeat" description="RCC1" evidence="3">
    <location>
        <begin position="156"/>
        <end position="206"/>
    </location>
</feature>
<sequence>MSLWSWGANSHGQLGLGIINEQIEKPTKVEDIHLYENKIKQISCGGGHSLLLDDAGKLYCCGWNNKLQLATQDEVNTFHRTWKLSGITFTNIACGWDFSCGVTDDHYLFVWGSNSHGQLGLPKEHFSESMRPIRLEVKANNVSMGLRHTAIVNSKGQVWTTGCGKHGQLGLGSNVLSSDRFQQVEGVGKISHIACGQNHTVAWCSDQKALYVWGDNKFGQLLLCSQKYRKLYKPNKIDIDVKQQVRKLLSGWTNVLLWLENGTMLTWGRNNLGQSGTENVIPVGRFAQISLPEGREVKDIALGSEHTICLATDNTIWAWGWNEHCNTGIKSENNILKPTLLPLDLNKNSIITQIYSGSAHNFIVIEESRIEEADNNANNELNSQEI</sequence>
<organism evidence="5 6">
    <name type="scientific">Arctia plantaginis</name>
    <name type="common">Wood tiger moth</name>
    <name type="synonym">Phalaena plantaginis</name>
    <dbReference type="NCBI Taxonomy" id="874455"/>
    <lineage>
        <taxon>Eukaryota</taxon>
        <taxon>Metazoa</taxon>
        <taxon>Ecdysozoa</taxon>
        <taxon>Arthropoda</taxon>
        <taxon>Hexapoda</taxon>
        <taxon>Insecta</taxon>
        <taxon>Pterygota</taxon>
        <taxon>Neoptera</taxon>
        <taxon>Endopterygota</taxon>
        <taxon>Lepidoptera</taxon>
        <taxon>Glossata</taxon>
        <taxon>Ditrysia</taxon>
        <taxon>Noctuoidea</taxon>
        <taxon>Erebidae</taxon>
        <taxon>Arctiinae</taxon>
        <taxon>Arctia</taxon>
    </lineage>
</organism>
<feature type="repeat" description="RCC1" evidence="3">
    <location>
        <begin position="314"/>
        <end position="367"/>
    </location>
</feature>
<evidence type="ECO:0000256" key="1">
    <source>
        <dbReference type="ARBA" id="ARBA00022658"/>
    </source>
</evidence>
<proteinExistence type="predicted"/>
<dbReference type="InterPro" id="IPR000408">
    <property type="entry name" value="Reg_chr_condens"/>
</dbReference>
<dbReference type="InterPro" id="IPR058923">
    <property type="entry name" value="RCC1-like_dom"/>
</dbReference>
<evidence type="ECO:0000259" key="4">
    <source>
        <dbReference type="Pfam" id="PF25390"/>
    </source>
</evidence>
<dbReference type="GO" id="GO:0005085">
    <property type="term" value="F:guanyl-nucleotide exchange factor activity"/>
    <property type="evidence" value="ECO:0007669"/>
    <property type="project" value="TreeGrafter"/>
</dbReference>
<dbReference type="SUPFAM" id="SSF50985">
    <property type="entry name" value="RCC1/BLIP-II"/>
    <property type="match status" value="1"/>
</dbReference>
<dbReference type="PROSITE" id="PS50012">
    <property type="entry name" value="RCC1_3"/>
    <property type="match status" value="5"/>
</dbReference>
<dbReference type="AlphaFoldDB" id="A0A8S0ZDL4"/>
<evidence type="ECO:0000313" key="6">
    <source>
        <dbReference type="Proteomes" id="UP000494256"/>
    </source>
</evidence>
<protein>
    <recommendedName>
        <fullName evidence="4">RCC1-like domain-containing protein</fullName>
    </recommendedName>
</protein>
<dbReference type="Pfam" id="PF25390">
    <property type="entry name" value="WD40_RLD"/>
    <property type="match status" value="1"/>
</dbReference>
<dbReference type="PROSITE" id="PS00018">
    <property type="entry name" value="EF_HAND_1"/>
    <property type="match status" value="1"/>
</dbReference>
<feature type="domain" description="RCC1-like" evidence="4">
    <location>
        <begin position="3"/>
        <end position="362"/>
    </location>
</feature>
<dbReference type="OrthoDB" id="7354947at2759"/>
<dbReference type="PROSITE" id="PS00626">
    <property type="entry name" value="RCC1_2"/>
    <property type="match status" value="1"/>
</dbReference>
<dbReference type="EMBL" id="CADEBD010000288">
    <property type="protein sequence ID" value="CAB3230660.1"/>
    <property type="molecule type" value="Genomic_DNA"/>
</dbReference>
<reference evidence="5 6" key="1">
    <citation type="submission" date="2020-04" db="EMBL/GenBank/DDBJ databases">
        <authorList>
            <person name="Wallbank WR R."/>
            <person name="Pardo Diaz C."/>
            <person name="Kozak K."/>
            <person name="Martin S."/>
            <person name="Jiggins C."/>
            <person name="Moest M."/>
            <person name="Warren A I."/>
            <person name="Byers J.R.P. K."/>
            <person name="Montejo-Kovacevich G."/>
            <person name="Yen C E."/>
        </authorList>
    </citation>
    <scope>NUCLEOTIDE SEQUENCE [LARGE SCALE GENOMIC DNA]</scope>
</reference>
<dbReference type="GO" id="GO:0005737">
    <property type="term" value="C:cytoplasm"/>
    <property type="evidence" value="ECO:0007669"/>
    <property type="project" value="TreeGrafter"/>
</dbReference>
<feature type="repeat" description="RCC1" evidence="3">
    <location>
        <begin position="106"/>
        <end position="155"/>
    </location>
</feature>
<dbReference type="InterPro" id="IPR009091">
    <property type="entry name" value="RCC1/BLIP-II"/>
</dbReference>
<dbReference type="InterPro" id="IPR018247">
    <property type="entry name" value="EF_Hand_1_Ca_BS"/>
</dbReference>
<dbReference type="Proteomes" id="UP000494256">
    <property type="component" value="Unassembled WGS sequence"/>
</dbReference>
<dbReference type="PANTHER" id="PTHR45982">
    <property type="entry name" value="REGULATOR OF CHROMOSOME CONDENSATION"/>
    <property type="match status" value="1"/>
</dbReference>
<feature type="repeat" description="RCC1" evidence="3">
    <location>
        <begin position="1"/>
        <end position="55"/>
    </location>
</feature>
<keyword evidence="2" id="KW-0677">Repeat</keyword>
<evidence type="ECO:0000256" key="2">
    <source>
        <dbReference type="ARBA" id="ARBA00022737"/>
    </source>
</evidence>
<gene>
    <name evidence="5" type="ORF">APLA_LOCUS4686</name>
</gene>
<dbReference type="InterPro" id="IPR051553">
    <property type="entry name" value="Ran_GTPase-activating"/>
</dbReference>
<evidence type="ECO:0000313" key="5">
    <source>
        <dbReference type="EMBL" id="CAB3230660.1"/>
    </source>
</evidence>
<comment type="caution">
    <text evidence="5">The sequence shown here is derived from an EMBL/GenBank/DDBJ whole genome shotgun (WGS) entry which is preliminary data.</text>
</comment>
<keyword evidence="1" id="KW-0344">Guanine-nucleotide releasing factor</keyword>
<feature type="repeat" description="RCC1" evidence="3">
    <location>
        <begin position="262"/>
        <end position="313"/>
    </location>
</feature>
<evidence type="ECO:0000256" key="3">
    <source>
        <dbReference type="PROSITE-ProRule" id="PRU00235"/>
    </source>
</evidence>
<dbReference type="PANTHER" id="PTHR45982:SF8">
    <property type="entry name" value="E3 UBIQUITIN-PROTEIN LIGASE HERC2-LIKE PROTEIN-RELATED"/>
    <property type="match status" value="1"/>
</dbReference>
<accession>A0A8S0ZDL4</accession>